<dbReference type="STRING" id="1387353.BSF38_01951"/>
<dbReference type="Proteomes" id="UP000186309">
    <property type="component" value="Chromosome"/>
</dbReference>
<evidence type="ECO:0000313" key="1">
    <source>
        <dbReference type="EMBL" id="APW60481.1"/>
    </source>
</evidence>
<dbReference type="AlphaFoldDB" id="A0A1U7CNI4"/>
<organism evidence="1 2">
    <name type="scientific">Paludisphaera borealis</name>
    <dbReference type="NCBI Taxonomy" id="1387353"/>
    <lineage>
        <taxon>Bacteria</taxon>
        <taxon>Pseudomonadati</taxon>
        <taxon>Planctomycetota</taxon>
        <taxon>Planctomycetia</taxon>
        <taxon>Isosphaerales</taxon>
        <taxon>Isosphaeraceae</taxon>
        <taxon>Paludisphaera</taxon>
    </lineage>
</organism>
<dbReference type="KEGG" id="pbor:BSF38_01951"/>
<evidence type="ECO:0000313" key="2">
    <source>
        <dbReference type="Proteomes" id="UP000186309"/>
    </source>
</evidence>
<dbReference type="EMBL" id="CP019082">
    <property type="protein sequence ID" value="APW60481.1"/>
    <property type="molecule type" value="Genomic_DNA"/>
</dbReference>
<keyword evidence="2" id="KW-1185">Reference proteome</keyword>
<dbReference type="RefSeq" id="WP_076345154.1">
    <property type="nucleotide sequence ID" value="NZ_CP019082.1"/>
</dbReference>
<proteinExistence type="predicted"/>
<gene>
    <name evidence="1" type="ORF">BSF38_01951</name>
</gene>
<sequence>MTFTIDSSHPGRTRIVFTSPYDFSVDLRFVDDEGASTSLAVAANFKPDDAASLTTFTKNLDPTKLATFVDQVAEFMISQAASLNNGS</sequence>
<reference evidence="2" key="1">
    <citation type="submission" date="2016-12" db="EMBL/GenBank/DDBJ databases">
        <title>Comparative genomics of four Isosphaeraceae planctomycetes: a common pool of plasmids and glycoside hydrolase genes.</title>
        <authorList>
            <person name="Ivanova A."/>
        </authorList>
    </citation>
    <scope>NUCLEOTIDE SEQUENCE [LARGE SCALE GENOMIC DNA]</scope>
    <source>
        <strain evidence="2">PX4</strain>
    </source>
</reference>
<name>A0A1U7CNI4_9BACT</name>
<protein>
    <submittedName>
        <fullName evidence="1">Uncharacterized protein</fullName>
    </submittedName>
</protein>
<accession>A0A1U7CNI4</accession>